<dbReference type="AlphaFoldDB" id="A0A255H4H4"/>
<organism evidence="2 3">
    <name type="scientific">Enemella dayhoffiae</name>
    <dbReference type="NCBI Taxonomy" id="2016507"/>
    <lineage>
        <taxon>Bacteria</taxon>
        <taxon>Bacillati</taxon>
        <taxon>Actinomycetota</taxon>
        <taxon>Actinomycetes</taxon>
        <taxon>Propionibacteriales</taxon>
        <taxon>Propionibacteriaceae</taxon>
        <taxon>Enemella</taxon>
    </lineage>
</organism>
<name>A0A255H4H4_9ACTN</name>
<evidence type="ECO:0008006" key="4">
    <source>
        <dbReference type="Google" id="ProtNLM"/>
    </source>
</evidence>
<protein>
    <recommendedName>
        <fullName evidence="4">Antitoxin</fullName>
    </recommendedName>
</protein>
<gene>
    <name evidence="2" type="ORF">CGZ93_08975</name>
</gene>
<keyword evidence="3" id="KW-1185">Reference proteome</keyword>
<dbReference type="EMBL" id="NMVQ01000012">
    <property type="protein sequence ID" value="OYO22043.1"/>
    <property type="molecule type" value="Genomic_DNA"/>
</dbReference>
<dbReference type="InterPro" id="IPR028037">
    <property type="entry name" value="Antitoxin_Rv0909/MT0933"/>
</dbReference>
<comment type="caution">
    <text evidence="2">The sequence shown here is derived from an EMBL/GenBank/DDBJ whole genome shotgun (WGS) entry which is preliminary data.</text>
</comment>
<evidence type="ECO:0000313" key="3">
    <source>
        <dbReference type="Proteomes" id="UP000216311"/>
    </source>
</evidence>
<dbReference type="RefSeq" id="WP_094363785.1">
    <property type="nucleotide sequence ID" value="NZ_NMVQ01000012.1"/>
</dbReference>
<evidence type="ECO:0000313" key="2">
    <source>
        <dbReference type="EMBL" id="OYO22043.1"/>
    </source>
</evidence>
<feature type="region of interest" description="Disordered" evidence="1">
    <location>
        <begin position="1"/>
        <end position="100"/>
    </location>
</feature>
<feature type="compositionally biased region" description="Basic and acidic residues" evidence="1">
    <location>
        <begin position="16"/>
        <end position="30"/>
    </location>
</feature>
<dbReference type="Pfam" id="PF14013">
    <property type="entry name" value="MT0933_antitox"/>
    <property type="match status" value="1"/>
</dbReference>
<dbReference type="Proteomes" id="UP000216311">
    <property type="component" value="Unassembled WGS sequence"/>
</dbReference>
<accession>A0A255H4H4</accession>
<evidence type="ECO:0000256" key="1">
    <source>
        <dbReference type="SAM" id="MobiDB-lite"/>
    </source>
</evidence>
<proteinExistence type="predicted"/>
<reference evidence="2 3" key="1">
    <citation type="submission" date="2017-07" db="EMBL/GenBank/DDBJ databases">
        <title>Draft whole genome sequences of clinical Proprionibacteriaceae strains.</title>
        <authorList>
            <person name="Bernier A.-M."/>
            <person name="Bernard K."/>
            <person name="Domingo M.-C."/>
        </authorList>
    </citation>
    <scope>NUCLEOTIDE SEQUENCE [LARGE SCALE GENOMIC DNA]</scope>
    <source>
        <strain evidence="2 3">NML 130396</strain>
    </source>
</reference>
<dbReference type="OrthoDB" id="5125103at2"/>
<feature type="compositionally biased region" description="Low complexity" evidence="1">
    <location>
        <begin position="58"/>
        <end position="100"/>
    </location>
</feature>
<sequence length="100" mass="9937">MGIFDKAKDFAQNNPDKADQAVDRAGDMVDQRTGGQHAAHVDKGQDMLKGQYGGGQAAPGEAPAGQAPAGEAPAGEAPAGGAPEAPAGEPAPEGGEQQQF</sequence>